<dbReference type="EMBL" id="BAAATD010000001">
    <property type="protein sequence ID" value="GAA2579724.1"/>
    <property type="molecule type" value="Genomic_DNA"/>
</dbReference>
<sequence length="405" mass="42182">MGARRRAVLGGGVCLAASLAVTGVAIGSGEQRGQAVRSGAAVRWTATWSASMGGATAKPVSASSYTLRDVVRVSAGGSAVRIRLSNFYARQNAVIGRVMVAPARQGAPAGRFVPVTFNGRRQVTIPAGKHAASDAVRLRVGAGADLIVDTHVRKSPAKVSFHATGKATTRVARGDHAGAKAAGAFTVSKTSRYFLTGVDVSGSRRVVVAFGDSITDGSGSTTDRDRRYPDRLAARLRGRLAVTNAGIAGNRMLDDQVSRGAGLAGVRRFTSHALDQQPGVRTVILLQGGNDITGRTPPRTAAEMVAGYRKMVAAAHKRGIRVLGGTITPRTGASGHTAAKERVRAEVNRRIRAGGVFDGVIDFDAALRDPARPARLRAAYDSGDHRHPNDRGYAAMAAAVNLGLL</sequence>
<proteinExistence type="predicted"/>
<protein>
    <submittedName>
        <fullName evidence="2">SGNH/GDSL hydrolase family protein</fullName>
    </submittedName>
</protein>
<keyword evidence="2" id="KW-0378">Hydrolase</keyword>
<evidence type="ECO:0000313" key="2">
    <source>
        <dbReference type="EMBL" id="GAA2579724.1"/>
    </source>
</evidence>
<dbReference type="Pfam" id="PF13472">
    <property type="entry name" value="Lipase_GDSL_2"/>
    <property type="match status" value="1"/>
</dbReference>
<dbReference type="InterPro" id="IPR013830">
    <property type="entry name" value="SGNH_hydro"/>
</dbReference>
<dbReference type="CDD" id="cd01830">
    <property type="entry name" value="XynE_like"/>
    <property type="match status" value="1"/>
</dbReference>
<name>A0ABN3PD08_9ACTN</name>
<dbReference type="Gene3D" id="3.40.50.1110">
    <property type="entry name" value="SGNH hydrolase"/>
    <property type="match status" value="1"/>
</dbReference>
<evidence type="ECO:0000259" key="1">
    <source>
        <dbReference type="Pfam" id="PF13472"/>
    </source>
</evidence>
<evidence type="ECO:0000313" key="3">
    <source>
        <dbReference type="Proteomes" id="UP001501509"/>
    </source>
</evidence>
<gene>
    <name evidence="2" type="ORF">GCM10010411_10340</name>
</gene>
<dbReference type="PANTHER" id="PTHR43784:SF2">
    <property type="entry name" value="GDSL-LIKE LIPASE_ACYLHYDROLASE, PUTATIVE (AFU_ORTHOLOGUE AFUA_2G00820)-RELATED"/>
    <property type="match status" value="1"/>
</dbReference>
<dbReference type="RefSeq" id="WP_344538112.1">
    <property type="nucleotide sequence ID" value="NZ_BAAATD010000001.1"/>
</dbReference>
<dbReference type="SUPFAM" id="SSF52266">
    <property type="entry name" value="SGNH hydrolase"/>
    <property type="match status" value="1"/>
</dbReference>
<dbReference type="Proteomes" id="UP001501509">
    <property type="component" value="Unassembled WGS sequence"/>
</dbReference>
<feature type="domain" description="SGNH hydrolase-type esterase" evidence="1">
    <location>
        <begin position="209"/>
        <end position="395"/>
    </location>
</feature>
<dbReference type="PANTHER" id="PTHR43784">
    <property type="entry name" value="GDSL-LIKE LIPASE/ACYLHYDROLASE, PUTATIVE (AFU_ORTHOLOGUE AFUA_2G00820)-RELATED"/>
    <property type="match status" value="1"/>
</dbReference>
<reference evidence="2 3" key="1">
    <citation type="journal article" date="2019" name="Int. J. Syst. Evol. Microbiol.">
        <title>The Global Catalogue of Microorganisms (GCM) 10K type strain sequencing project: providing services to taxonomists for standard genome sequencing and annotation.</title>
        <authorList>
            <consortium name="The Broad Institute Genomics Platform"/>
            <consortium name="The Broad Institute Genome Sequencing Center for Infectious Disease"/>
            <person name="Wu L."/>
            <person name="Ma J."/>
        </authorList>
    </citation>
    <scope>NUCLEOTIDE SEQUENCE [LARGE SCALE GENOMIC DNA]</scope>
    <source>
        <strain evidence="2 3">JCM 6833</strain>
    </source>
</reference>
<organism evidence="2 3">
    <name type="scientific">Actinomadura fulvescens</name>
    <dbReference type="NCBI Taxonomy" id="46160"/>
    <lineage>
        <taxon>Bacteria</taxon>
        <taxon>Bacillati</taxon>
        <taxon>Actinomycetota</taxon>
        <taxon>Actinomycetes</taxon>
        <taxon>Streptosporangiales</taxon>
        <taxon>Thermomonosporaceae</taxon>
        <taxon>Actinomadura</taxon>
    </lineage>
</organism>
<dbReference type="InterPro" id="IPR053140">
    <property type="entry name" value="GDSL_Rv0518-like"/>
</dbReference>
<dbReference type="InterPro" id="IPR036514">
    <property type="entry name" value="SGNH_hydro_sf"/>
</dbReference>
<keyword evidence="3" id="KW-1185">Reference proteome</keyword>
<comment type="caution">
    <text evidence="2">The sequence shown here is derived from an EMBL/GenBank/DDBJ whole genome shotgun (WGS) entry which is preliminary data.</text>
</comment>
<dbReference type="GO" id="GO:0016787">
    <property type="term" value="F:hydrolase activity"/>
    <property type="evidence" value="ECO:0007669"/>
    <property type="project" value="UniProtKB-KW"/>
</dbReference>
<accession>A0ABN3PD08</accession>